<keyword evidence="2" id="KW-0255">Endonuclease</keyword>
<protein>
    <submittedName>
        <fullName evidence="2">Restriction endonuclease NotI</fullName>
    </submittedName>
</protein>
<dbReference type="Pfam" id="PF12183">
    <property type="entry name" value="NotI"/>
    <property type="match status" value="1"/>
</dbReference>
<keyword evidence="2" id="KW-0378">Hydrolase</keyword>
<evidence type="ECO:0000259" key="1">
    <source>
        <dbReference type="Pfam" id="PF12183"/>
    </source>
</evidence>
<proteinExistence type="predicted"/>
<dbReference type="AlphaFoldDB" id="A0A1M6HID9"/>
<dbReference type="OrthoDB" id="581147at2"/>
<accession>A0A1M6HID9</accession>
<dbReference type="GO" id="GO:0004519">
    <property type="term" value="F:endonuclease activity"/>
    <property type="evidence" value="ECO:0007669"/>
    <property type="project" value="UniProtKB-KW"/>
</dbReference>
<dbReference type="Proteomes" id="UP000184488">
    <property type="component" value="Unassembled WGS sequence"/>
</dbReference>
<evidence type="ECO:0000313" key="3">
    <source>
        <dbReference type="Proteomes" id="UP000184488"/>
    </source>
</evidence>
<organism evidence="2 3">
    <name type="scientific">Flavobacterium terrae</name>
    <dbReference type="NCBI Taxonomy" id="415425"/>
    <lineage>
        <taxon>Bacteria</taxon>
        <taxon>Pseudomonadati</taxon>
        <taxon>Bacteroidota</taxon>
        <taxon>Flavobacteriia</taxon>
        <taxon>Flavobacteriales</taxon>
        <taxon>Flavobacteriaceae</taxon>
        <taxon>Flavobacterium</taxon>
    </lineage>
</organism>
<dbReference type="InterPro" id="IPR022009">
    <property type="entry name" value="Resctriction_endonuc_II_NotI"/>
</dbReference>
<dbReference type="STRING" id="415425.SAMN05444363_0022"/>
<evidence type="ECO:0000313" key="2">
    <source>
        <dbReference type="EMBL" id="SHJ21960.1"/>
    </source>
</evidence>
<feature type="domain" description="Restriction endonuclease type II NotI" evidence="1">
    <location>
        <begin position="55"/>
        <end position="200"/>
    </location>
</feature>
<sequence length="283" mass="32763">MSKVTELFTESTKDNSINWVEKLKTQHCKYIDKKCIKNRKSEPEIAIGTCTLNYGKDEKNIIICPFRLLERKQIFMDCIHLLTAHEPGNELHILSEIKIPGGNVDYFLVSTDSNRKVKDFVGIELQTLDTTGTVWPERQRFLKEQGFETKDTITDSKKPFGMNWKMTAKTILVQIHHKIHTFENLNKHLVLVTQDCLLDYIKQEFTFSEVSDNPKIGDSMHFHSYELNNEKDKSYKLKLSKRYSTDSDGISVLLGLQAEANVELEKILITLESKINDRTLFTI</sequence>
<dbReference type="RefSeq" id="WP_073312309.1">
    <property type="nucleotide sequence ID" value="NZ_FQZI01000012.1"/>
</dbReference>
<keyword evidence="2" id="KW-0540">Nuclease</keyword>
<reference evidence="3" key="1">
    <citation type="submission" date="2016-11" db="EMBL/GenBank/DDBJ databases">
        <authorList>
            <person name="Varghese N."/>
            <person name="Submissions S."/>
        </authorList>
    </citation>
    <scope>NUCLEOTIDE SEQUENCE [LARGE SCALE GENOMIC DNA]</scope>
    <source>
        <strain evidence="3">DSM 18829</strain>
    </source>
</reference>
<dbReference type="EMBL" id="FQZI01000012">
    <property type="protein sequence ID" value="SHJ21960.1"/>
    <property type="molecule type" value="Genomic_DNA"/>
</dbReference>
<gene>
    <name evidence="2" type="ORF">SAMN05444363_0022</name>
</gene>
<name>A0A1M6HID9_9FLAO</name>
<keyword evidence="3" id="KW-1185">Reference proteome</keyword>